<protein>
    <submittedName>
        <fullName evidence="3">Uncharacterized protein</fullName>
    </submittedName>
</protein>
<evidence type="ECO:0000256" key="2">
    <source>
        <dbReference type="SAM" id="Phobius"/>
    </source>
</evidence>
<feature type="region of interest" description="Disordered" evidence="1">
    <location>
        <begin position="1"/>
        <end position="55"/>
    </location>
</feature>
<feature type="transmembrane region" description="Helical" evidence="2">
    <location>
        <begin position="182"/>
        <end position="204"/>
    </location>
</feature>
<accession>A0A8H5YQL8</accession>
<proteinExistence type="predicted"/>
<feature type="compositionally biased region" description="Polar residues" evidence="1">
    <location>
        <begin position="40"/>
        <end position="50"/>
    </location>
</feature>
<keyword evidence="2" id="KW-0812">Transmembrane</keyword>
<evidence type="ECO:0000313" key="4">
    <source>
        <dbReference type="Proteomes" id="UP000544331"/>
    </source>
</evidence>
<comment type="caution">
    <text evidence="3">The sequence shown here is derived from an EMBL/GenBank/DDBJ whole genome shotgun (WGS) entry which is preliminary data.</text>
</comment>
<evidence type="ECO:0000256" key="1">
    <source>
        <dbReference type="SAM" id="MobiDB-lite"/>
    </source>
</evidence>
<dbReference type="AlphaFoldDB" id="A0A8H5YQL8"/>
<keyword evidence="4" id="KW-1185">Reference proteome</keyword>
<dbReference type="EMBL" id="JAAOAN010000217">
    <property type="protein sequence ID" value="KAF5715906.1"/>
    <property type="molecule type" value="Genomic_DNA"/>
</dbReference>
<feature type="transmembrane region" description="Helical" evidence="2">
    <location>
        <begin position="106"/>
        <end position="128"/>
    </location>
</feature>
<feature type="transmembrane region" description="Helical" evidence="2">
    <location>
        <begin position="140"/>
        <end position="161"/>
    </location>
</feature>
<sequence>MKHATSLDGTDSSASRRIRDQSNRGMASTTTPYQLEELDTSSTRPPSYCSTDPAHLESNDKKYVRFETRRPTSVKQSPGPEQLDWSKLSKARRGLVARAYWGLPGLARFTLIVLPFVSMFVLTLRYIFSGDDVLGLSADSIILVIANVGVITLIALFLDCVMGSRYAMRLELAHHEAIELTALAFMWLFTLQWAVFGLILWGTFAAGEGNIVERWTLARQFDAKISQQNALGFVTTYPSCIADTALNPFAFP</sequence>
<gene>
    <name evidence="3" type="ORF">FMUND_6655</name>
</gene>
<feature type="compositionally biased region" description="Polar residues" evidence="1">
    <location>
        <begin position="23"/>
        <end position="33"/>
    </location>
</feature>
<dbReference type="OrthoDB" id="5098074at2759"/>
<keyword evidence="2" id="KW-1133">Transmembrane helix</keyword>
<name>A0A8H5YQL8_9HYPO</name>
<evidence type="ECO:0000313" key="3">
    <source>
        <dbReference type="EMBL" id="KAF5715906.1"/>
    </source>
</evidence>
<reference evidence="3 4" key="1">
    <citation type="submission" date="2020-05" db="EMBL/GenBank/DDBJ databases">
        <title>Identification and distribution of gene clusters putatively required for synthesis of sphingolipid metabolism inhibitors in phylogenetically diverse species of the filamentous fungus Fusarium.</title>
        <authorList>
            <person name="Kim H.-S."/>
            <person name="Busman M."/>
            <person name="Brown D.W."/>
            <person name="Divon H."/>
            <person name="Uhlig S."/>
            <person name="Proctor R.H."/>
        </authorList>
    </citation>
    <scope>NUCLEOTIDE SEQUENCE [LARGE SCALE GENOMIC DNA]</scope>
    <source>
        <strain evidence="3 4">NRRL 66235</strain>
    </source>
</reference>
<dbReference type="Proteomes" id="UP000544331">
    <property type="component" value="Unassembled WGS sequence"/>
</dbReference>
<organism evidence="3 4">
    <name type="scientific">Fusarium mundagurra</name>
    <dbReference type="NCBI Taxonomy" id="1567541"/>
    <lineage>
        <taxon>Eukaryota</taxon>
        <taxon>Fungi</taxon>
        <taxon>Dikarya</taxon>
        <taxon>Ascomycota</taxon>
        <taxon>Pezizomycotina</taxon>
        <taxon>Sordariomycetes</taxon>
        <taxon>Hypocreomycetidae</taxon>
        <taxon>Hypocreales</taxon>
        <taxon>Nectriaceae</taxon>
        <taxon>Fusarium</taxon>
        <taxon>Fusarium fujikuroi species complex</taxon>
    </lineage>
</organism>
<keyword evidence="2" id="KW-0472">Membrane</keyword>